<protein>
    <submittedName>
        <fullName evidence="1">REDY-like protein HapK</fullName>
    </submittedName>
</protein>
<reference evidence="2" key="1">
    <citation type="submission" date="2016-09" db="EMBL/GenBank/DDBJ databases">
        <authorList>
            <person name="Wan X."/>
            <person name="Hou S."/>
        </authorList>
    </citation>
    <scope>NUCLEOTIDE SEQUENCE [LARGE SCALE GENOMIC DNA]</scope>
    <source>
        <strain evidence="2">KH87</strain>
    </source>
</reference>
<proteinExistence type="predicted"/>
<dbReference type="STRING" id="1628148.BI198_11725"/>
<dbReference type="RefSeq" id="WP_070049712.1">
    <property type="nucleotide sequence ID" value="NZ_CBCSDO010000010.1"/>
</dbReference>
<dbReference type="AlphaFoldDB" id="A0A1E7Q7Z1"/>
<sequence length="102" mass="11349">MTTLVVLFNLKSDTDQAAYEQWAKTTDIPTAGGLPSVDRFEVLKAQGLLMSDSPSPYQYVELIKVNDMQQFGQDVQSDVMQKVAAQFQSFADNPLFILTQAL</sequence>
<keyword evidence="2" id="KW-1185">Reference proteome</keyword>
<name>A0A1E7Q7Z1_9GAMM</name>
<dbReference type="SUPFAM" id="SSF54909">
    <property type="entry name" value="Dimeric alpha+beta barrel"/>
    <property type="match status" value="1"/>
</dbReference>
<evidence type="ECO:0000313" key="1">
    <source>
        <dbReference type="EMBL" id="OEY70158.1"/>
    </source>
</evidence>
<dbReference type="InterPro" id="IPR011008">
    <property type="entry name" value="Dimeric_a/b-barrel"/>
</dbReference>
<organism evidence="1 2">
    <name type="scientific">Rheinheimera salexigens</name>
    <dbReference type="NCBI Taxonomy" id="1628148"/>
    <lineage>
        <taxon>Bacteria</taxon>
        <taxon>Pseudomonadati</taxon>
        <taxon>Pseudomonadota</taxon>
        <taxon>Gammaproteobacteria</taxon>
        <taxon>Chromatiales</taxon>
        <taxon>Chromatiaceae</taxon>
        <taxon>Rheinheimera</taxon>
    </lineage>
</organism>
<dbReference type="OrthoDB" id="4731620at2"/>
<dbReference type="InterPro" id="IPR021667">
    <property type="entry name" value="HapK"/>
</dbReference>
<dbReference type="Gene3D" id="3.30.70.100">
    <property type="match status" value="1"/>
</dbReference>
<dbReference type="EMBL" id="MKEK01000001">
    <property type="protein sequence ID" value="OEY70158.1"/>
    <property type="molecule type" value="Genomic_DNA"/>
</dbReference>
<comment type="caution">
    <text evidence="1">The sequence shown here is derived from an EMBL/GenBank/DDBJ whole genome shotgun (WGS) entry which is preliminary data.</text>
</comment>
<gene>
    <name evidence="1" type="ORF">BI198_11725</name>
</gene>
<dbReference type="Pfam" id="PF11639">
    <property type="entry name" value="HapK"/>
    <property type="match status" value="1"/>
</dbReference>
<accession>A0A1E7Q7Z1</accession>
<evidence type="ECO:0000313" key="2">
    <source>
        <dbReference type="Proteomes" id="UP000242258"/>
    </source>
</evidence>
<dbReference type="Proteomes" id="UP000242258">
    <property type="component" value="Unassembled WGS sequence"/>
</dbReference>